<dbReference type="InterPro" id="IPR051091">
    <property type="entry name" value="O-Glucosyltr/Glycosyltrsf_90"/>
</dbReference>
<evidence type="ECO:0000256" key="1">
    <source>
        <dbReference type="SAM" id="MobiDB-lite"/>
    </source>
</evidence>
<proteinExistence type="predicted"/>
<feature type="compositionally biased region" description="Polar residues" evidence="1">
    <location>
        <begin position="590"/>
        <end position="623"/>
    </location>
</feature>
<feature type="chain" id="PRO_5042189924" description="Glycosyl transferase CAP10 domain-containing protein" evidence="2">
    <location>
        <begin position="27"/>
        <end position="623"/>
    </location>
</feature>
<evidence type="ECO:0008006" key="5">
    <source>
        <dbReference type="Google" id="ProtNLM"/>
    </source>
</evidence>
<reference evidence="3 4" key="1">
    <citation type="journal article" date="2015" name="Genome Biol. Evol.">
        <title>Comparative Genomics of a Bacterivorous Green Alga Reveals Evolutionary Causalities and Consequences of Phago-Mixotrophic Mode of Nutrition.</title>
        <authorList>
            <person name="Burns J.A."/>
            <person name="Paasch A."/>
            <person name="Narechania A."/>
            <person name="Kim E."/>
        </authorList>
    </citation>
    <scope>NUCLEOTIDE SEQUENCE [LARGE SCALE GENOMIC DNA]</scope>
    <source>
        <strain evidence="3 4">PLY_AMNH</strain>
    </source>
</reference>
<sequence length="623" mass="70771">MKAARATARLLVFQLVFAVLLLTCQGLQETVLAANEEANVTQELILRHKTLESATKNARKRHLMRSNHEKKRAAAAVERKRLAVRAWTKVQESHAVSTASTKRIETCTELKEIARVMYGCHRLYCFKFSSRLAKVESATQVCGAVSKWRLTLVSDFLREVAVRMYKDGVALVSLSERGNPLWSSKDEEYLRMRGAPLVTMWRMKGRRAPVLIPDSAFLRYRGFHQIREQVLWMSEARPWEEKAASAVWRGDAVGYSEYILDYDNKTAPAIPTYAPVDEGTVMQLPRVKLCEAAKTLPAALTFDCGITPRKGRHGRGIDRARARKQGSVLNAVAGLLKKSNLVKKPIDGNETLSHRVLVDIDGEANSPGAWWKLLSNSLVVKVDSPFEEWWHAPLQPGVHYLAAQRNLSNFAEVLERALDPTQAEEMKQIAGAAAWLFDDLVEYSYDFQVDRLARCLSAIFSQATNQSRLWCEQQDATDNSMDITENEQLASHRRQHPLRDKPWRTWVPRAAWKLLDDEKVQEGNETGGRSRARDLWGRRRWRRGEGRWESRQKWLNRANRNPRDAVGAGQRPSNSKEPLGSIEEREQADTLISSPSASKAPQSWDNHSSTIKLLNSARYPQNK</sequence>
<feature type="signal peptide" evidence="2">
    <location>
        <begin position="1"/>
        <end position="26"/>
    </location>
</feature>
<comment type="caution">
    <text evidence="3">The sequence shown here is derived from an EMBL/GenBank/DDBJ whole genome shotgun (WGS) entry which is preliminary data.</text>
</comment>
<gene>
    <name evidence="3" type="ORF">CYMTET_37980</name>
</gene>
<keyword evidence="2" id="KW-0732">Signal</keyword>
<dbReference type="EMBL" id="LGRX02025243">
    <property type="protein sequence ID" value="KAK3252732.1"/>
    <property type="molecule type" value="Genomic_DNA"/>
</dbReference>
<evidence type="ECO:0000256" key="2">
    <source>
        <dbReference type="SAM" id="SignalP"/>
    </source>
</evidence>
<dbReference type="AlphaFoldDB" id="A0AAE0CF60"/>
<accession>A0AAE0CF60</accession>
<feature type="region of interest" description="Disordered" evidence="1">
    <location>
        <begin position="555"/>
        <end position="623"/>
    </location>
</feature>
<organism evidence="3 4">
    <name type="scientific">Cymbomonas tetramitiformis</name>
    <dbReference type="NCBI Taxonomy" id="36881"/>
    <lineage>
        <taxon>Eukaryota</taxon>
        <taxon>Viridiplantae</taxon>
        <taxon>Chlorophyta</taxon>
        <taxon>Pyramimonadophyceae</taxon>
        <taxon>Pyramimonadales</taxon>
        <taxon>Pyramimonadaceae</taxon>
        <taxon>Cymbomonas</taxon>
    </lineage>
</organism>
<dbReference type="PANTHER" id="PTHR12203:SF35">
    <property type="entry name" value="PROTEIN O-GLUCOSYLTRANSFERASE 1"/>
    <property type="match status" value="1"/>
</dbReference>
<evidence type="ECO:0000313" key="4">
    <source>
        <dbReference type="Proteomes" id="UP001190700"/>
    </source>
</evidence>
<evidence type="ECO:0000313" key="3">
    <source>
        <dbReference type="EMBL" id="KAK3252732.1"/>
    </source>
</evidence>
<protein>
    <recommendedName>
        <fullName evidence="5">Glycosyl transferase CAP10 domain-containing protein</fullName>
    </recommendedName>
</protein>
<dbReference type="PANTHER" id="PTHR12203">
    <property type="entry name" value="KDEL LYS-ASP-GLU-LEU CONTAINING - RELATED"/>
    <property type="match status" value="1"/>
</dbReference>
<dbReference type="Proteomes" id="UP001190700">
    <property type="component" value="Unassembled WGS sequence"/>
</dbReference>
<keyword evidence="4" id="KW-1185">Reference proteome</keyword>
<name>A0AAE0CF60_9CHLO</name>